<dbReference type="PRINTS" id="PR00344">
    <property type="entry name" value="BCTRLSENSOR"/>
</dbReference>
<evidence type="ECO:0000256" key="13">
    <source>
        <dbReference type="ARBA" id="ARBA00023136"/>
    </source>
</evidence>
<evidence type="ECO:0000256" key="9">
    <source>
        <dbReference type="ARBA" id="ARBA00022777"/>
    </source>
</evidence>
<dbReference type="Gene3D" id="3.30.565.10">
    <property type="entry name" value="Histidine kinase-like ATPase, C-terminal domain"/>
    <property type="match status" value="1"/>
</dbReference>
<comment type="catalytic activity">
    <reaction evidence="1">
        <text>ATP + protein L-histidine = ADP + protein N-phospho-L-histidine.</text>
        <dbReference type="EC" id="2.7.13.3"/>
    </reaction>
</comment>
<dbReference type="InterPro" id="IPR004358">
    <property type="entry name" value="Sig_transdc_His_kin-like_C"/>
</dbReference>
<accession>A0A6C0R908</accession>
<dbReference type="AlphaFoldDB" id="A0A6C0R908"/>
<dbReference type="EC" id="2.7.13.3" evidence="3"/>
<proteinExistence type="predicted"/>
<feature type="transmembrane region" description="Helical" evidence="14">
    <location>
        <begin position="239"/>
        <end position="261"/>
    </location>
</feature>
<dbReference type="InterPro" id="IPR003594">
    <property type="entry name" value="HATPase_dom"/>
</dbReference>
<sequence length="1227" mass="142379">MLVKLNKYTYLIVAIGIIVVAAILENGLLRRNPETKLINDFQTQLLANETKLHDKLAEIKEVLADDELDEDISEFFSRDQTLIRETGFGAMVFKNKELFFWSDRGITFFNRLEEITQTSGLAKLPNGYYLVDTINVDEYTAAVYHLIKRNYTYENKYLQNNFFKNYKLPNDYIIRTEKSKHGYDIVDLKGDYLFTLLPHGNYLCTTNQLYFPGAIYFIGLILLLFYFRKEFVDNDAPFFLKLVSLGVALFVVYWIHLIFQVPKVFFHLKFFSPDYFAINDWLPSLGDYFLLAIFFLFWIYNFAIDLNISDLQKNSGLRRKGVIILLLIFNASLYLLIDNLIKELIYNSTVSFALNKIIDITPQSVLGIFAVSLLLLGVVFFTIRVNEKTLKSFKLYQLVILTLAISLFFAGVQYIAVQNVSIYALLLFISCVILSSLITRHYLQTFTLSYLIIYVAVVSVYSLVVINRTISKKDKEQQKLFAVTLVAERDPAAEVFMTEIQQQITKDSDIPELLLQNRDDDAIEHIRQLYFNSYFRKYLLNILVCREGSNLIIPPDNYEVSCMPYLNDKIESEGIQIPGTNFYFMDNMNGRISYTGRLHYPLVDGGEGITIYIDLDSDLLFEGIGFPELLIDKSMARSNSYRKYNYAKYYAGELRDKYGDYNYNYNGHVYLKSDDEFSFLRQGKYEHLVYRTSQQNYVVVSRELLTPIDYLISFPYLFVFYFLTLLVVLMIANRSIRGRRVFFDLKFKIQAAIISIVFVSLMVVAGVTLYYNVKEYRQKHQDDLNEKMKSIAEEIDMRLTDKSEITPELEDWLREELAKLSNIFRTDINIYGTDGHLIASSRFEIFERGLVSSRINARANYEVYQNYSISYFQPENIGKLSYLSAYRPIINNDGNYLGVINLPYFIRQDNYSQEISTFIVAFINLYVLLFLASIIAAVFIANQITRPLVVIQENLRKMQLGKRNEPIQYNKKDEIGSLVREYNKKVDELAVSADLLARSERESAWREMAKQIAHEIKNPLTPMKLNIQYLQRAKGKNEEYNEFVDRVTSTLIEQIDNLSNIATEFSNFAKIPTARNQVFCLAEQLKKSIDLYETHDEIDIKFDSNGYEDLEVNADREQLSRAIINLIRNAIQAIPEDRKGVIKLKLDRRQHMALISVEDNGAGIDAELRDKLFSPSFTTKTRGMGLGLSIVKNIVENFAGRIWFETKMGKGTTFYLEIPVHQETNNK</sequence>
<name>A0A6C0R908_9BACT</name>
<dbReference type="InterPro" id="IPR003660">
    <property type="entry name" value="HAMP_dom"/>
</dbReference>
<evidence type="ECO:0000256" key="5">
    <source>
        <dbReference type="ARBA" id="ARBA00022553"/>
    </source>
</evidence>
<keyword evidence="8" id="KW-0547">Nucleotide-binding</keyword>
<evidence type="ECO:0000256" key="4">
    <source>
        <dbReference type="ARBA" id="ARBA00022475"/>
    </source>
</evidence>
<reference evidence="17 18" key="1">
    <citation type="submission" date="2020-02" db="EMBL/GenBank/DDBJ databases">
        <title>Genome sequencing for Draconibacterium sp. strain M1.</title>
        <authorList>
            <person name="Park S.-J."/>
        </authorList>
    </citation>
    <scope>NUCLEOTIDE SEQUENCE [LARGE SCALE GENOMIC DNA]</scope>
    <source>
        <strain evidence="17 18">M1</strain>
    </source>
</reference>
<keyword evidence="10" id="KW-0067">ATP-binding</keyword>
<evidence type="ECO:0000256" key="1">
    <source>
        <dbReference type="ARBA" id="ARBA00000085"/>
    </source>
</evidence>
<keyword evidence="9" id="KW-0418">Kinase</keyword>
<organism evidence="17 18">
    <name type="scientific">Draconibacterium halophilum</name>
    <dbReference type="NCBI Taxonomy" id="2706887"/>
    <lineage>
        <taxon>Bacteria</taxon>
        <taxon>Pseudomonadati</taxon>
        <taxon>Bacteroidota</taxon>
        <taxon>Bacteroidia</taxon>
        <taxon>Marinilabiliales</taxon>
        <taxon>Prolixibacteraceae</taxon>
        <taxon>Draconibacterium</taxon>
    </lineage>
</organism>
<evidence type="ECO:0000256" key="14">
    <source>
        <dbReference type="SAM" id="Phobius"/>
    </source>
</evidence>
<evidence type="ECO:0000313" key="17">
    <source>
        <dbReference type="EMBL" id="QIA06944.1"/>
    </source>
</evidence>
<keyword evidence="6" id="KW-0808">Transferase</keyword>
<feature type="domain" description="HAMP" evidence="16">
    <location>
        <begin position="942"/>
        <end position="994"/>
    </location>
</feature>
<feature type="transmembrane region" description="Helical" evidence="14">
    <location>
        <begin position="7"/>
        <end position="24"/>
    </location>
</feature>
<evidence type="ECO:0000259" key="15">
    <source>
        <dbReference type="PROSITE" id="PS50109"/>
    </source>
</evidence>
<keyword evidence="18" id="KW-1185">Reference proteome</keyword>
<keyword evidence="7 14" id="KW-0812">Transmembrane</keyword>
<dbReference type="Gene3D" id="1.10.287.130">
    <property type="match status" value="1"/>
</dbReference>
<feature type="transmembrane region" description="Helical" evidence="14">
    <location>
        <begin position="321"/>
        <end position="341"/>
    </location>
</feature>
<dbReference type="InterPro" id="IPR003661">
    <property type="entry name" value="HisK_dim/P_dom"/>
</dbReference>
<feature type="transmembrane region" description="Helical" evidence="14">
    <location>
        <begin position="209"/>
        <end position="227"/>
    </location>
</feature>
<keyword evidence="4" id="KW-1003">Cell membrane</keyword>
<evidence type="ECO:0000313" key="18">
    <source>
        <dbReference type="Proteomes" id="UP000474630"/>
    </source>
</evidence>
<dbReference type="PROSITE" id="PS50109">
    <property type="entry name" value="HIS_KIN"/>
    <property type="match status" value="1"/>
</dbReference>
<dbReference type="PANTHER" id="PTHR45528:SF1">
    <property type="entry name" value="SENSOR HISTIDINE KINASE CPXA"/>
    <property type="match status" value="1"/>
</dbReference>
<feature type="transmembrane region" description="Helical" evidence="14">
    <location>
        <begin position="918"/>
        <end position="941"/>
    </location>
</feature>
<evidence type="ECO:0000259" key="16">
    <source>
        <dbReference type="PROSITE" id="PS50885"/>
    </source>
</evidence>
<evidence type="ECO:0000256" key="8">
    <source>
        <dbReference type="ARBA" id="ARBA00022741"/>
    </source>
</evidence>
<dbReference type="GO" id="GO:0000155">
    <property type="term" value="F:phosphorelay sensor kinase activity"/>
    <property type="evidence" value="ECO:0007669"/>
    <property type="project" value="InterPro"/>
</dbReference>
<dbReference type="InterPro" id="IPR005467">
    <property type="entry name" value="His_kinase_dom"/>
</dbReference>
<dbReference type="CDD" id="cd00082">
    <property type="entry name" value="HisKA"/>
    <property type="match status" value="1"/>
</dbReference>
<dbReference type="Proteomes" id="UP000474630">
    <property type="component" value="Chromosome"/>
</dbReference>
<feature type="transmembrane region" description="Helical" evidence="14">
    <location>
        <begin position="751"/>
        <end position="771"/>
    </location>
</feature>
<dbReference type="SUPFAM" id="SSF55874">
    <property type="entry name" value="ATPase domain of HSP90 chaperone/DNA topoisomerase II/histidine kinase"/>
    <property type="match status" value="1"/>
</dbReference>
<keyword evidence="12" id="KW-0902">Two-component regulatory system</keyword>
<evidence type="ECO:0000256" key="6">
    <source>
        <dbReference type="ARBA" id="ARBA00022679"/>
    </source>
</evidence>
<dbReference type="Gene3D" id="6.10.340.10">
    <property type="match status" value="1"/>
</dbReference>
<dbReference type="GO" id="GO:0005886">
    <property type="term" value="C:plasma membrane"/>
    <property type="evidence" value="ECO:0007669"/>
    <property type="project" value="UniProtKB-SubCell"/>
</dbReference>
<evidence type="ECO:0000256" key="12">
    <source>
        <dbReference type="ARBA" id="ARBA00023012"/>
    </source>
</evidence>
<keyword evidence="11 14" id="KW-1133">Transmembrane helix</keyword>
<gene>
    <name evidence="17" type="ORF">G0Q07_03985</name>
</gene>
<dbReference type="GO" id="GO:0005524">
    <property type="term" value="F:ATP binding"/>
    <property type="evidence" value="ECO:0007669"/>
    <property type="project" value="UniProtKB-KW"/>
</dbReference>
<dbReference type="Pfam" id="PF02518">
    <property type="entry name" value="HATPase_c"/>
    <property type="match status" value="1"/>
</dbReference>
<evidence type="ECO:0000256" key="11">
    <source>
        <dbReference type="ARBA" id="ARBA00022989"/>
    </source>
</evidence>
<keyword evidence="13 14" id="KW-0472">Membrane</keyword>
<dbReference type="PROSITE" id="PS50885">
    <property type="entry name" value="HAMP"/>
    <property type="match status" value="1"/>
</dbReference>
<dbReference type="SUPFAM" id="SSF47384">
    <property type="entry name" value="Homodimeric domain of signal transducing histidine kinase"/>
    <property type="match status" value="1"/>
</dbReference>
<dbReference type="InterPro" id="IPR036097">
    <property type="entry name" value="HisK_dim/P_sf"/>
</dbReference>
<dbReference type="SMART" id="SM00387">
    <property type="entry name" value="HATPase_c"/>
    <property type="match status" value="1"/>
</dbReference>
<dbReference type="CDD" id="cd18773">
    <property type="entry name" value="PDC1_HK_sensor"/>
    <property type="match status" value="1"/>
</dbReference>
<dbReference type="PANTHER" id="PTHR45528">
    <property type="entry name" value="SENSOR HISTIDINE KINASE CPXA"/>
    <property type="match status" value="1"/>
</dbReference>
<dbReference type="InterPro" id="IPR050398">
    <property type="entry name" value="HssS/ArlS-like"/>
</dbReference>
<dbReference type="EMBL" id="CP048409">
    <property type="protein sequence ID" value="QIA06944.1"/>
    <property type="molecule type" value="Genomic_DNA"/>
</dbReference>
<dbReference type="Pfam" id="PF00512">
    <property type="entry name" value="HisKA"/>
    <property type="match status" value="1"/>
</dbReference>
<evidence type="ECO:0000256" key="2">
    <source>
        <dbReference type="ARBA" id="ARBA00004651"/>
    </source>
</evidence>
<feature type="transmembrane region" description="Helical" evidence="14">
    <location>
        <begin position="395"/>
        <end position="416"/>
    </location>
</feature>
<dbReference type="InterPro" id="IPR036890">
    <property type="entry name" value="HATPase_C_sf"/>
</dbReference>
<evidence type="ECO:0000256" key="10">
    <source>
        <dbReference type="ARBA" id="ARBA00022840"/>
    </source>
</evidence>
<dbReference type="CDD" id="cd00075">
    <property type="entry name" value="HATPase"/>
    <property type="match status" value="1"/>
</dbReference>
<dbReference type="RefSeq" id="WP_163344873.1">
    <property type="nucleotide sequence ID" value="NZ_CP048409.1"/>
</dbReference>
<feature type="transmembrane region" description="Helical" evidence="14">
    <location>
        <begin position="710"/>
        <end position="731"/>
    </location>
</feature>
<dbReference type="SMART" id="SM00388">
    <property type="entry name" value="HisKA"/>
    <property type="match status" value="1"/>
</dbReference>
<feature type="transmembrane region" description="Helical" evidence="14">
    <location>
        <begin position="446"/>
        <end position="466"/>
    </location>
</feature>
<dbReference type="KEGG" id="drc:G0Q07_03985"/>
<comment type="subcellular location">
    <subcellularLocation>
        <location evidence="2">Cell membrane</location>
        <topology evidence="2">Multi-pass membrane protein</topology>
    </subcellularLocation>
</comment>
<keyword evidence="5" id="KW-0597">Phosphoprotein</keyword>
<feature type="transmembrane region" description="Helical" evidence="14">
    <location>
        <begin position="361"/>
        <end position="383"/>
    </location>
</feature>
<feature type="transmembrane region" description="Helical" evidence="14">
    <location>
        <begin position="281"/>
        <end position="300"/>
    </location>
</feature>
<evidence type="ECO:0000256" key="3">
    <source>
        <dbReference type="ARBA" id="ARBA00012438"/>
    </source>
</evidence>
<evidence type="ECO:0000256" key="7">
    <source>
        <dbReference type="ARBA" id="ARBA00022692"/>
    </source>
</evidence>
<feature type="domain" description="Histidine kinase" evidence="15">
    <location>
        <begin position="1011"/>
        <end position="1222"/>
    </location>
</feature>
<protein>
    <recommendedName>
        <fullName evidence="3">histidine kinase</fullName>
        <ecNumber evidence="3">2.7.13.3</ecNumber>
    </recommendedName>
</protein>